<name>A0ABM5SDV8_YERRO</name>
<reference evidence="1 2" key="1">
    <citation type="journal article" date="2015" name="Genome Announc.">
        <title>Thirty-Two Complete Genome Assemblies of Nine Yersinia Species, Including Y. pestis, Y. pseudotuberculosis, and Y. enterocolitica.</title>
        <authorList>
            <person name="Johnson S.L."/>
            <person name="Daligault H.E."/>
            <person name="Davenport K.W."/>
            <person name="Jaissle J."/>
            <person name="Frey K.G."/>
            <person name="Ladner J.T."/>
            <person name="Broomall S.M."/>
            <person name="Bishop-Lilly K.A."/>
            <person name="Bruce D.C."/>
            <person name="Coyne S.R."/>
            <person name="Gibbons H.S."/>
            <person name="Lo C.C."/>
            <person name="Munk A.C."/>
            <person name="Rosenzweig C.N."/>
            <person name="Koroleva G.I."/>
            <person name="Palacios G.F."/>
            <person name="Redden C.L."/>
            <person name="Xu Y."/>
            <person name="Minogue T.D."/>
            <person name="Chain P.S."/>
        </authorList>
    </citation>
    <scope>NUCLEOTIDE SEQUENCE [LARGE SCALE GENOMIC DNA]</scope>
    <source>
        <strain evidence="1 2">YRA</strain>
    </source>
</reference>
<gene>
    <name evidence="1" type="ORF">CH64_1393</name>
</gene>
<evidence type="ECO:0000313" key="2">
    <source>
        <dbReference type="Proteomes" id="UP000031914"/>
    </source>
</evidence>
<sequence>MIIFPEKMLQLNDFGLNFKLSTPIFAGINKDRTATFLYYAGELQQEISKTEVHFDRG</sequence>
<accession>A0ABM5SDV8</accession>
<dbReference type="EMBL" id="CP009787">
    <property type="protein sequence ID" value="AJJ11504.1"/>
    <property type="molecule type" value="Genomic_DNA"/>
</dbReference>
<evidence type="ECO:0000313" key="1">
    <source>
        <dbReference type="EMBL" id="AJJ11504.1"/>
    </source>
</evidence>
<organism evidence="1 2">
    <name type="scientific">Yersinia rohdei</name>
    <dbReference type="NCBI Taxonomy" id="29485"/>
    <lineage>
        <taxon>Bacteria</taxon>
        <taxon>Pseudomonadati</taxon>
        <taxon>Pseudomonadota</taxon>
        <taxon>Gammaproteobacteria</taxon>
        <taxon>Enterobacterales</taxon>
        <taxon>Yersiniaceae</taxon>
        <taxon>Yersinia</taxon>
    </lineage>
</organism>
<protein>
    <submittedName>
        <fullName evidence="1">Uncharacterized protein</fullName>
    </submittedName>
</protein>
<dbReference type="Proteomes" id="UP000031914">
    <property type="component" value="Chromosome"/>
</dbReference>
<keyword evidence="2" id="KW-1185">Reference proteome</keyword>
<proteinExistence type="predicted"/>